<feature type="transmembrane region" description="Helical" evidence="1">
    <location>
        <begin position="89"/>
        <end position="109"/>
    </location>
</feature>
<sequence>MMDIKRLSLFGFGISVVSALFLFFGQLVLGLFFIGVWIFLDLVHLFFLRRKTFVTRYDDFLSTTLNTGSSLVLLLSLVFGGFVSNELGLLAVVGVFLVHYTEVQCAAIGLKRSGVERPFKLGFLGLVLVSGVLEVSVGVEPLGFGLIWWGVLVVAVVSILISVFLAVAMFLKLSGRKSEFGFL</sequence>
<comment type="caution">
    <text evidence="2">The sequence shown here is derived from an EMBL/GenBank/DDBJ whole genome shotgun (WGS) entry which is preliminary data.</text>
</comment>
<feature type="transmembrane region" description="Helical" evidence="1">
    <location>
        <begin position="145"/>
        <end position="171"/>
    </location>
</feature>
<feature type="transmembrane region" description="Helical" evidence="1">
    <location>
        <begin position="121"/>
        <end position="139"/>
    </location>
</feature>
<name>A0A1Y3GI22_9EURY</name>
<gene>
    <name evidence="2" type="ORF">AMET1_0688</name>
</gene>
<keyword evidence="3" id="KW-1185">Reference proteome</keyword>
<keyword evidence="1" id="KW-1133">Transmembrane helix</keyword>
<feature type="transmembrane region" description="Helical" evidence="1">
    <location>
        <begin position="7"/>
        <end position="24"/>
    </location>
</feature>
<keyword evidence="1" id="KW-0472">Membrane</keyword>
<protein>
    <submittedName>
        <fullName evidence="2">Phosphatidylglycerophosphate synthase PgsA</fullName>
    </submittedName>
</protein>
<reference evidence="2 3" key="1">
    <citation type="submission" date="2016-12" db="EMBL/GenBank/DDBJ databases">
        <title>Discovery of methanogenic haloarchaea.</title>
        <authorList>
            <person name="Sorokin D.Y."/>
            <person name="Makarova K.S."/>
            <person name="Abbas B."/>
            <person name="Ferrer M."/>
            <person name="Golyshin P.N."/>
        </authorList>
    </citation>
    <scope>NUCLEOTIDE SEQUENCE [LARGE SCALE GENOMIC DNA]</scope>
    <source>
        <strain evidence="2">AMET1</strain>
    </source>
</reference>
<proteinExistence type="predicted"/>
<accession>A0A1Y3GI22</accession>
<evidence type="ECO:0000313" key="3">
    <source>
        <dbReference type="Proteomes" id="UP000195137"/>
    </source>
</evidence>
<organism evidence="2 3">
    <name type="scientific">Methanonatronarchaeum thermophilum</name>
    <dbReference type="NCBI Taxonomy" id="1927129"/>
    <lineage>
        <taxon>Archaea</taxon>
        <taxon>Methanobacteriati</taxon>
        <taxon>Methanobacteriota</taxon>
        <taxon>Methanonatronarchaeia</taxon>
        <taxon>Methanonatronarchaeales</taxon>
        <taxon>Methanonatronarchaeaceae</taxon>
        <taxon>Methanonatronarchaeum</taxon>
    </lineage>
</organism>
<dbReference type="Proteomes" id="UP000195137">
    <property type="component" value="Unassembled WGS sequence"/>
</dbReference>
<feature type="transmembrane region" description="Helical" evidence="1">
    <location>
        <begin position="60"/>
        <end position="83"/>
    </location>
</feature>
<keyword evidence="1" id="KW-0812">Transmembrane</keyword>
<evidence type="ECO:0000256" key="1">
    <source>
        <dbReference type="SAM" id="Phobius"/>
    </source>
</evidence>
<evidence type="ECO:0000313" key="2">
    <source>
        <dbReference type="EMBL" id="OUJ19036.1"/>
    </source>
</evidence>
<dbReference type="AlphaFoldDB" id="A0A1Y3GI22"/>
<dbReference type="EMBL" id="MRZU01000003">
    <property type="protein sequence ID" value="OUJ19036.1"/>
    <property type="molecule type" value="Genomic_DNA"/>
</dbReference>
<feature type="transmembrane region" description="Helical" evidence="1">
    <location>
        <begin position="30"/>
        <end position="48"/>
    </location>
</feature>